<evidence type="ECO:0000256" key="1">
    <source>
        <dbReference type="SAM" id="SignalP"/>
    </source>
</evidence>
<evidence type="ECO:0000313" key="3">
    <source>
        <dbReference type="Proteomes" id="UP000007939"/>
    </source>
</evidence>
<dbReference type="PROSITE" id="PS51257">
    <property type="entry name" value="PROKAR_LIPOPROTEIN"/>
    <property type="match status" value="1"/>
</dbReference>
<reference evidence="2 3" key="2">
    <citation type="journal article" date="2012" name="Stand. Genomic Sci.">
        <title>Complete genome sequence of the termite hindgut bacterium Spirochaeta coccoides type strain (SPN1(T)), reclassification in the genus Sphaerochaeta as Sphaerochaeta coccoides comb. nov. and emendations of the family Spirochaetaceae and the genus Sphaerochaeta.</title>
        <authorList>
            <person name="Abt B."/>
            <person name="Han C."/>
            <person name="Scheuner C."/>
            <person name="Lu M."/>
            <person name="Lapidus A."/>
            <person name="Nolan M."/>
            <person name="Lucas S."/>
            <person name="Hammon N."/>
            <person name="Deshpande S."/>
            <person name="Cheng J.F."/>
            <person name="Tapia R."/>
            <person name="Goodwin L.A."/>
            <person name="Pitluck S."/>
            <person name="Liolios K."/>
            <person name="Pagani I."/>
            <person name="Ivanova N."/>
            <person name="Mavromatis K."/>
            <person name="Mikhailova N."/>
            <person name="Huntemann M."/>
            <person name="Pati A."/>
            <person name="Chen A."/>
            <person name="Palaniappan K."/>
            <person name="Land M."/>
            <person name="Hauser L."/>
            <person name="Brambilla E.M."/>
            <person name="Rohde M."/>
            <person name="Spring S."/>
            <person name="Gronow S."/>
            <person name="Goker M."/>
            <person name="Woyke T."/>
            <person name="Bristow J."/>
            <person name="Eisen J.A."/>
            <person name="Markowitz V."/>
            <person name="Hugenholtz P."/>
            <person name="Kyrpides N.C."/>
            <person name="Klenk H.P."/>
            <person name="Detter J.C."/>
        </authorList>
    </citation>
    <scope>NUCLEOTIDE SEQUENCE [LARGE SCALE GENOMIC DNA]</scope>
    <source>
        <strain evidence="3">ATCC BAA-1237 / DSM 17374 / SPN1</strain>
    </source>
</reference>
<dbReference type="AlphaFoldDB" id="F4GM37"/>
<evidence type="ECO:0000313" key="2">
    <source>
        <dbReference type="EMBL" id="AEC02512.1"/>
    </source>
</evidence>
<accession>F4GM37</accession>
<organism evidence="2 3">
    <name type="scientific">Parasphaerochaeta coccoides (strain ATCC BAA-1237 / DSM 17374 / SPN1)</name>
    <name type="common">Sphaerochaeta coccoides</name>
    <dbReference type="NCBI Taxonomy" id="760011"/>
    <lineage>
        <taxon>Bacteria</taxon>
        <taxon>Pseudomonadati</taxon>
        <taxon>Spirochaetota</taxon>
        <taxon>Spirochaetia</taxon>
        <taxon>Spirochaetales</taxon>
        <taxon>Sphaerochaetaceae</taxon>
        <taxon>Parasphaerochaeta</taxon>
    </lineage>
</organism>
<name>F4GM37_PARC1</name>
<dbReference type="HOGENOM" id="CLU_1467309_0_0_12"/>
<evidence type="ECO:0008006" key="4">
    <source>
        <dbReference type="Google" id="ProtNLM"/>
    </source>
</evidence>
<dbReference type="EMBL" id="CP002659">
    <property type="protein sequence ID" value="AEC02512.1"/>
    <property type="molecule type" value="Genomic_DNA"/>
</dbReference>
<dbReference type="RefSeq" id="WP_013739907.1">
    <property type="nucleotide sequence ID" value="NC_015436.1"/>
</dbReference>
<sequence>MKKMKMIFAIAVVLLVACVTPVMAQDFGVGVQFGVFVTGIVADIPVGPISLTPGVGYPFGIKAFANMSESSEDTEVFNAAPVFSLDATIPFDFGDNFRLKIGAGAWALTHIKDGTFMGTAGLKVRPEFFTNTGNWSVFINVDVPVIVFFPRDNADGTQGMKVEYNPLLTVFSVFTSSLGVMYRF</sequence>
<dbReference type="KEGG" id="scc:Spico_1304"/>
<protein>
    <recommendedName>
        <fullName evidence="4">Outer membrane protein beta-barrel domain-containing protein</fullName>
    </recommendedName>
</protein>
<reference evidence="3" key="1">
    <citation type="submission" date="2011-04" db="EMBL/GenBank/DDBJ databases">
        <title>The complete genome of Spirochaeta coccoides DSM 17374.</title>
        <authorList>
            <person name="Lucas S."/>
            <person name="Copeland A."/>
            <person name="Lapidus A."/>
            <person name="Bruce D."/>
            <person name="Goodwin L."/>
            <person name="Pitluck S."/>
            <person name="Peters L."/>
            <person name="Kyrpides N."/>
            <person name="Mavromatis K."/>
            <person name="Pagani I."/>
            <person name="Ivanova N."/>
            <person name="Ovchinnikova G."/>
            <person name="Lu M."/>
            <person name="Detter J.C."/>
            <person name="Tapia R."/>
            <person name="Han C."/>
            <person name="Land M."/>
            <person name="Hauser L."/>
            <person name="Markowitz V."/>
            <person name="Cheng J.-F."/>
            <person name="Hugenholtz P."/>
            <person name="Woyke T."/>
            <person name="Wu D."/>
            <person name="Spring S."/>
            <person name="Schroeder M."/>
            <person name="Brambilla E."/>
            <person name="Klenk H.-P."/>
            <person name="Eisen J.A."/>
        </authorList>
    </citation>
    <scope>NUCLEOTIDE SEQUENCE [LARGE SCALE GENOMIC DNA]</scope>
    <source>
        <strain evidence="3">ATCC BAA-1237 / DSM 17374 / SPN1</strain>
    </source>
</reference>
<dbReference type="Proteomes" id="UP000007939">
    <property type="component" value="Chromosome"/>
</dbReference>
<gene>
    <name evidence="2" type="ordered locus">Spico_1304</name>
</gene>
<feature type="chain" id="PRO_5003310326" description="Outer membrane protein beta-barrel domain-containing protein" evidence="1">
    <location>
        <begin position="25"/>
        <end position="184"/>
    </location>
</feature>
<proteinExistence type="predicted"/>
<feature type="signal peptide" evidence="1">
    <location>
        <begin position="1"/>
        <end position="24"/>
    </location>
</feature>
<keyword evidence="3" id="KW-1185">Reference proteome</keyword>
<keyword evidence="1" id="KW-0732">Signal</keyword>
<dbReference type="STRING" id="760011.Spico_1304"/>